<dbReference type="EMBL" id="KQ414613">
    <property type="protein sequence ID" value="KOC68992.1"/>
    <property type="molecule type" value="Genomic_DNA"/>
</dbReference>
<feature type="region of interest" description="Disordered" evidence="1">
    <location>
        <begin position="47"/>
        <end position="93"/>
    </location>
</feature>
<sequence>MAFWGKNKEMVSEDEKETEDNELATGILQDFSKANQPLGYRPATIFLSTAGTTKGKQNKDGGVAGEGEHAESSPKNEERQGGPEMPLLRRVTG</sequence>
<accession>A0A0L7RDE0</accession>
<dbReference type="Proteomes" id="UP000053825">
    <property type="component" value="Unassembled WGS sequence"/>
</dbReference>
<keyword evidence="3" id="KW-1185">Reference proteome</keyword>
<evidence type="ECO:0000313" key="3">
    <source>
        <dbReference type="Proteomes" id="UP000053825"/>
    </source>
</evidence>
<dbReference type="AlphaFoldDB" id="A0A0L7RDE0"/>
<feature type="compositionally biased region" description="Basic and acidic residues" evidence="1">
    <location>
        <begin position="66"/>
        <end position="81"/>
    </location>
</feature>
<gene>
    <name evidence="2" type="ORF">WH47_09549</name>
</gene>
<protein>
    <submittedName>
        <fullName evidence="2">Uncharacterized protein</fullName>
    </submittedName>
</protein>
<name>A0A0L7RDE0_9HYME</name>
<proteinExistence type="predicted"/>
<organism evidence="2 3">
    <name type="scientific">Habropoda laboriosa</name>
    <dbReference type="NCBI Taxonomy" id="597456"/>
    <lineage>
        <taxon>Eukaryota</taxon>
        <taxon>Metazoa</taxon>
        <taxon>Ecdysozoa</taxon>
        <taxon>Arthropoda</taxon>
        <taxon>Hexapoda</taxon>
        <taxon>Insecta</taxon>
        <taxon>Pterygota</taxon>
        <taxon>Neoptera</taxon>
        <taxon>Endopterygota</taxon>
        <taxon>Hymenoptera</taxon>
        <taxon>Apocrita</taxon>
        <taxon>Aculeata</taxon>
        <taxon>Apoidea</taxon>
        <taxon>Anthophila</taxon>
        <taxon>Apidae</taxon>
        <taxon>Habropoda</taxon>
    </lineage>
</organism>
<evidence type="ECO:0000313" key="2">
    <source>
        <dbReference type="EMBL" id="KOC68992.1"/>
    </source>
</evidence>
<reference evidence="2 3" key="1">
    <citation type="submission" date="2015-07" db="EMBL/GenBank/DDBJ databases">
        <title>The genome of Habropoda laboriosa.</title>
        <authorList>
            <person name="Pan H."/>
            <person name="Kapheim K."/>
        </authorList>
    </citation>
    <scope>NUCLEOTIDE SEQUENCE [LARGE SCALE GENOMIC DNA]</scope>
    <source>
        <strain evidence="2">0110345459</strain>
    </source>
</reference>
<evidence type="ECO:0000256" key="1">
    <source>
        <dbReference type="SAM" id="MobiDB-lite"/>
    </source>
</evidence>
<feature type="compositionally biased region" description="Basic and acidic residues" evidence="1">
    <location>
        <begin position="1"/>
        <end position="13"/>
    </location>
</feature>
<feature type="region of interest" description="Disordered" evidence="1">
    <location>
        <begin position="1"/>
        <end position="23"/>
    </location>
</feature>